<dbReference type="GO" id="GO:0005783">
    <property type="term" value="C:endoplasmic reticulum"/>
    <property type="evidence" value="ECO:0007669"/>
    <property type="project" value="UniProtKB-SubCell"/>
</dbReference>
<evidence type="ECO:0000256" key="16">
    <source>
        <dbReference type="ARBA" id="ARBA00026120"/>
    </source>
</evidence>
<dbReference type="STRING" id="188477.A0A3S0ZUN0"/>
<dbReference type="EC" id="2.3.1.n6" evidence="17"/>
<keyword evidence="9 19" id="KW-1133">Transmembrane helix</keyword>
<gene>
    <name evidence="20" type="ORF">EGW08_005124</name>
</gene>
<evidence type="ECO:0000256" key="7">
    <source>
        <dbReference type="ARBA" id="ARBA00022692"/>
    </source>
</evidence>
<evidence type="ECO:0000256" key="11">
    <source>
        <dbReference type="ARBA" id="ARBA00023136"/>
    </source>
</evidence>
<keyword evidence="14" id="KW-0012">Acyltransferase</keyword>
<evidence type="ECO:0000313" key="21">
    <source>
        <dbReference type="Proteomes" id="UP000271974"/>
    </source>
</evidence>
<feature type="transmembrane region" description="Helical" evidence="19">
    <location>
        <begin position="12"/>
        <end position="32"/>
    </location>
</feature>
<evidence type="ECO:0000256" key="2">
    <source>
        <dbReference type="ARBA" id="ARBA00004240"/>
    </source>
</evidence>
<evidence type="ECO:0000256" key="9">
    <source>
        <dbReference type="ARBA" id="ARBA00022989"/>
    </source>
</evidence>
<dbReference type="Pfam" id="PF03062">
    <property type="entry name" value="MBOAT"/>
    <property type="match status" value="1"/>
</dbReference>
<organism evidence="20 21">
    <name type="scientific">Elysia chlorotica</name>
    <name type="common">Eastern emerald elysia</name>
    <name type="synonym">Sea slug</name>
    <dbReference type="NCBI Taxonomy" id="188477"/>
    <lineage>
        <taxon>Eukaryota</taxon>
        <taxon>Metazoa</taxon>
        <taxon>Spiralia</taxon>
        <taxon>Lophotrochozoa</taxon>
        <taxon>Mollusca</taxon>
        <taxon>Gastropoda</taxon>
        <taxon>Heterobranchia</taxon>
        <taxon>Euthyneura</taxon>
        <taxon>Panpulmonata</taxon>
        <taxon>Sacoglossa</taxon>
        <taxon>Placobranchoidea</taxon>
        <taxon>Plakobranchidae</taxon>
        <taxon>Elysia</taxon>
    </lineage>
</organism>
<keyword evidence="21" id="KW-1185">Reference proteome</keyword>
<dbReference type="GO" id="GO:0006656">
    <property type="term" value="P:phosphatidylcholine biosynthetic process"/>
    <property type="evidence" value="ECO:0007669"/>
    <property type="project" value="TreeGrafter"/>
</dbReference>
<keyword evidence="12" id="KW-0594">Phospholipid biosynthesis</keyword>
<evidence type="ECO:0000256" key="15">
    <source>
        <dbReference type="ARBA" id="ARBA00025707"/>
    </source>
</evidence>
<comment type="similarity">
    <text evidence="4">Belongs to the membrane-bound acyltransferase family.</text>
</comment>
<dbReference type="InterPro" id="IPR004299">
    <property type="entry name" value="MBOAT_fam"/>
</dbReference>
<dbReference type="PANTHER" id="PTHR13906:SF14">
    <property type="entry name" value="LYSOPHOSPHOLIPID ACYLTRANSFERASE 5"/>
    <property type="match status" value="1"/>
</dbReference>
<comment type="pathway">
    <text evidence="3">Lipid metabolism; phospholipid metabolism.</text>
</comment>
<protein>
    <recommendedName>
        <fullName evidence="18">Lysophospholipid acyltransferase 5</fullName>
        <ecNumber evidence="16">2.3.1.23</ecNumber>
        <ecNumber evidence="17">2.3.1.n6</ecNumber>
    </recommendedName>
</protein>
<reference evidence="20 21" key="1">
    <citation type="submission" date="2019-01" db="EMBL/GenBank/DDBJ databases">
        <title>A draft genome assembly of the solar-powered sea slug Elysia chlorotica.</title>
        <authorList>
            <person name="Cai H."/>
            <person name="Li Q."/>
            <person name="Fang X."/>
            <person name="Li J."/>
            <person name="Curtis N.E."/>
            <person name="Altenburger A."/>
            <person name="Shibata T."/>
            <person name="Feng M."/>
            <person name="Maeda T."/>
            <person name="Schwartz J.A."/>
            <person name="Shigenobu S."/>
            <person name="Lundholm N."/>
            <person name="Nishiyama T."/>
            <person name="Yang H."/>
            <person name="Hasebe M."/>
            <person name="Li S."/>
            <person name="Pierce S.K."/>
            <person name="Wang J."/>
        </authorList>
    </citation>
    <scope>NUCLEOTIDE SEQUENCE [LARGE SCALE GENOMIC DNA]</scope>
    <source>
        <strain evidence="20">EC2010</strain>
        <tissue evidence="20">Whole organism of an adult</tissue>
    </source>
</reference>
<evidence type="ECO:0000256" key="1">
    <source>
        <dbReference type="ARBA" id="ARBA00004141"/>
    </source>
</evidence>
<keyword evidence="5" id="KW-0444">Lipid biosynthesis</keyword>
<dbReference type="GO" id="GO:0047184">
    <property type="term" value="F:1-acylglycerophosphocholine O-acyltransferase activity"/>
    <property type="evidence" value="ECO:0007669"/>
    <property type="project" value="UniProtKB-EC"/>
</dbReference>
<dbReference type="InterPro" id="IPR049941">
    <property type="entry name" value="LPLAT_7/PORCN-like"/>
</dbReference>
<keyword evidence="6" id="KW-0808">Transferase</keyword>
<evidence type="ECO:0000256" key="3">
    <source>
        <dbReference type="ARBA" id="ARBA00005074"/>
    </source>
</evidence>
<name>A0A3S0ZUN0_ELYCH</name>
<evidence type="ECO:0000256" key="18">
    <source>
        <dbReference type="ARBA" id="ARBA00039721"/>
    </source>
</evidence>
<feature type="transmembrane region" description="Helical" evidence="19">
    <location>
        <begin position="110"/>
        <end position="128"/>
    </location>
</feature>
<comment type="caution">
    <text evidence="20">The sequence shown here is derived from an EMBL/GenBank/DDBJ whole genome shotgun (WGS) entry which is preliminary data.</text>
</comment>
<accession>A0A3S0ZUN0</accession>
<comment type="subcellular location">
    <subcellularLocation>
        <location evidence="2">Endoplasmic reticulum</location>
    </subcellularLocation>
    <subcellularLocation>
        <location evidence="1">Membrane</location>
        <topology evidence="1">Multi-pass membrane protein</topology>
    </subcellularLocation>
</comment>
<keyword evidence="13" id="KW-1208">Phospholipid metabolism</keyword>
<dbReference type="OrthoDB" id="5974730at2759"/>
<evidence type="ECO:0000313" key="20">
    <source>
        <dbReference type="EMBL" id="RUS87124.1"/>
    </source>
</evidence>
<dbReference type="PANTHER" id="PTHR13906">
    <property type="entry name" value="PORCUPINE"/>
    <property type="match status" value="1"/>
</dbReference>
<comment type="pathway">
    <text evidence="15">Phospholipid metabolism.</text>
</comment>
<dbReference type="EMBL" id="RQTK01000119">
    <property type="protein sequence ID" value="RUS87124.1"/>
    <property type="molecule type" value="Genomic_DNA"/>
</dbReference>
<evidence type="ECO:0000256" key="6">
    <source>
        <dbReference type="ARBA" id="ARBA00022679"/>
    </source>
</evidence>
<feature type="transmembrane region" description="Helical" evidence="19">
    <location>
        <begin position="327"/>
        <end position="351"/>
    </location>
</feature>
<dbReference type="GO" id="GO:0071617">
    <property type="term" value="F:lysophospholipid acyltransferase activity"/>
    <property type="evidence" value="ECO:0007669"/>
    <property type="project" value="TreeGrafter"/>
</dbReference>
<dbReference type="GO" id="GO:0030258">
    <property type="term" value="P:lipid modification"/>
    <property type="evidence" value="ECO:0007669"/>
    <property type="project" value="TreeGrafter"/>
</dbReference>
<sequence>MGYYMQIAFLEFGISWTMPLCVLTLRLTGVAFDYYDGQKKPKDDGKPQSDSALVKRPSYLEMLGHTFFFGGILVGPQFSMKRYLGFVNGEYADENSLAPKDSIVPGFRRMLMGIVYIAIFQLCALVLPNSYMVSQNFRDLGLLTKCALILIWGKNALHKYCGIWLIQEGAIIITGMSYNGRDEQGKSRWDACTNIKVYQLETGEHFSDFIQSFNFNTNQWMLKYVHRRLRFLGNKMLSQAITLFYLALWHGLQSGYYMCFFLELLETKAEAEFKFIVKSLVSAGVLPTAESLSWASLPGRVLRKLTLLFLWSYAMVGFALLDFDKWFPIYSSVFFIGHIACVVAIAAAFVFRAMSRPSSKANGIHTEKKLE</sequence>
<keyword evidence="11 19" id="KW-0472">Membrane</keyword>
<feature type="transmembrane region" description="Helical" evidence="19">
    <location>
        <begin position="231"/>
        <end position="251"/>
    </location>
</feature>
<keyword evidence="10" id="KW-0443">Lipid metabolism</keyword>
<evidence type="ECO:0000256" key="14">
    <source>
        <dbReference type="ARBA" id="ARBA00023315"/>
    </source>
</evidence>
<evidence type="ECO:0000256" key="13">
    <source>
        <dbReference type="ARBA" id="ARBA00023264"/>
    </source>
</evidence>
<evidence type="ECO:0000256" key="4">
    <source>
        <dbReference type="ARBA" id="ARBA00010323"/>
    </source>
</evidence>
<dbReference type="Proteomes" id="UP000271974">
    <property type="component" value="Unassembled WGS sequence"/>
</dbReference>
<proteinExistence type="inferred from homology"/>
<evidence type="ECO:0000256" key="19">
    <source>
        <dbReference type="SAM" id="Phobius"/>
    </source>
</evidence>
<dbReference type="GO" id="GO:0016020">
    <property type="term" value="C:membrane"/>
    <property type="evidence" value="ECO:0007669"/>
    <property type="project" value="UniProtKB-SubCell"/>
</dbReference>
<evidence type="ECO:0000256" key="8">
    <source>
        <dbReference type="ARBA" id="ARBA00022824"/>
    </source>
</evidence>
<keyword evidence="8" id="KW-0256">Endoplasmic reticulum</keyword>
<dbReference type="AlphaFoldDB" id="A0A3S0ZUN0"/>
<evidence type="ECO:0000256" key="17">
    <source>
        <dbReference type="ARBA" id="ARBA00038923"/>
    </source>
</evidence>
<evidence type="ECO:0000256" key="5">
    <source>
        <dbReference type="ARBA" id="ARBA00022516"/>
    </source>
</evidence>
<evidence type="ECO:0000256" key="12">
    <source>
        <dbReference type="ARBA" id="ARBA00023209"/>
    </source>
</evidence>
<dbReference type="EC" id="2.3.1.23" evidence="16"/>
<evidence type="ECO:0000256" key="10">
    <source>
        <dbReference type="ARBA" id="ARBA00023098"/>
    </source>
</evidence>
<keyword evidence="7 19" id="KW-0812">Transmembrane</keyword>